<evidence type="ECO:0000313" key="4">
    <source>
        <dbReference type="EMBL" id="POY71265.1"/>
    </source>
</evidence>
<feature type="region of interest" description="Disordered" evidence="2">
    <location>
        <begin position="1"/>
        <end position="20"/>
    </location>
</feature>
<dbReference type="OrthoDB" id="2414538at2759"/>
<dbReference type="STRING" id="741276.A0A2S5B3E3"/>
<gene>
    <name evidence="4" type="ORF">BMF94_5577</name>
</gene>
<evidence type="ECO:0000313" key="5">
    <source>
        <dbReference type="Proteomes" id="UP000237144"/>
    </source>
</evidence>
<dbReference type="PANTHER" id="PTHR45812">
    <property type="entry name" value="DNA POLYMERASE ZETA CATALYTIC SUBUNIT"/>
    <property type="match status" value="1"/>
</dbReference>
<dbReference type="PANTHER" id="PTHR45812:SF1">
    <property type="entry name" value="DNA POLYMERASE ZETA CATALYTIC SUBUNIT"/>
    <property type="match status" value="1"/>
</dbReference>
<comment type="caution">
    <text evidence="4">The sequence shown here is derived from an EMBL/GenBank/DDBJ whole genome shotgun (WGS) entry which is preliminary data.</text>
</comment>
<proteinExistence type="predicted"/>
<evidence type="ECO:0000259" key="3">
    <source>
        <dbReference type="Pfam" id="PF24055"/>
    </source>
</evidence>
<accession>A0A2S5B3E3</accession>
<feature type="compositionally biased region" description="Polar residues" evidence="2">
    <location>
        <begin position="671"/>
        <end position="688"/>
    </location>
</feature>
<evidence type="ECO:0000256" key="1">
    <source>
        <dbReference type="ARBA" id="ARBA00049244"/>
    </source>
</evidence>
<feature type="compositionally biased region" description="Acidic residues" evidence="2">
    <location>
        <begin position="469"/>
        <end position="486"/>
    </location>
</feature>
<dbReference type="GO" id="GO:0042276">
    <property type="term" value="P:error-prone translesion synthesis"/>
    <property type="evidence" value="ECO:0007669"/>
    <property type="project" value="TreeGrafter"/>
</dbReference>
<feature type="region of interest" description="Disordered" evidence="2">
    <location>
        <begin position="450"/>
        <end position="613"/>
    </location>
</feature>
<organism evidence="4 5">
    <name type="scientific">Rhodotorula taiwanensis</name>
    <dbReference type="NCBI Taxonomy" id="741276"/>
    <lineage>
        <taxon>Eukaryota</taxon>
        <taxon>Fungi</taxon>
        <taxon>Dikarya</taxon>
        <taxon>Basidiomycota</taxon>
        <taxon>Pucciniomycotina</taxon>
        <taxon>Microbotryomycetes</taxon>
        <taxon>Sporidiobolales</taxon>
        <taxon>Sporidiobolaceae</taxon>
        <taxon>Rhodotorula</taxon>
    </lineage>
</organism>
<reference evidence="4 5" key="1">
    <citation type="journal article" date="2018" name="Front. Microbiol.">
        <title>Prospects for Fungal Bioremediation of Acidic Radioactive Waste Sites: Characterization and Genome Sequence of Rhodotorula taiwanensis MD1149.</title>
        <authorList>
            <person name="Tkavc R."/>
            <person name="Matrosova V.Y."/>
            <person name="Grichenko O.E."/>
            <person name="Gostincar C."/>
            <person name="Volpe R.P."/>
            <person name="Klimenkova P."/>
            <person name="Gaidamakova E.K."/>
            <person name="Zhou C.E."/>
            <person name="Stewart B.J."/>
            <person name="Lyman M.G."/>
            <person name="Malfatti S.A."/>
            <person name="Rubinfeld B."/>
            <person name="Courtot M."/>
            <person name="Singh J."/>
            <person name="Dalgard C.L."/>
            <person name="Hamilton T."/>
            <person name="Frey K.G."/>
            <person name="Gunde-Cimerman N."/>
            <person name="Dugan L."/>
            <person name="Daly M.J."/>
        </authorList>
    </citation>
    <scope>NUCLEOTIDE SEQUENCE [LARGE SCALE GENOMIC DNA]</scope>
    <source>
        <strain evidence="4 5">MD1149</strain>
    </source>
</reference>
<feature type="region of interest" description="Disordered" evidence="2">
    <location>
        <begin position="639"/>
        <end position="958"/>
    </location>
</feature>
<dbReference type="GO" id="GO:0016035">
    <property type="term" value="C:zeta DNA polymerase complex"/>
    <property type="evidence" value="ECO:0007669"/>
    <property type="project" value="InterPro"/>
</dbReference>
<comment type="catalytic activity">
    <reaction evidence="1">
        <text>DNA(n) + a 2'-deoxyribonucleoside 5'-triphosphate = DNA(n+1) + diphosphate</text>
        <dbReference type="Rhea" id="RHEA:22508"/>
        <dbReference type="Rhea" id="RHEA-COMP:17339"/>
        <dbReference type="Rhea" id="RHEA-COMP:17340"/>
        <dbReference type="ChEBI" id="CHEBI:33019"/>
        <dbReference type="ChEBI" id="CHEBI:61560"/>
        <dbReference type="ChEBI" id="CHEBI:173112"/>
        <dbReference type="EC" id="2.7.7.7"/>
    </reaction>
</comment>
<feature type="domain" description="DNA polymerase delta/zeta catalytic subunit N-terminal" evidence="3">
    <location>
        <begin position="78"/>
        <end position="142"/>
    </location>
</feature>
<sequence length="990" mass="108778">MTEASDPPAPTDAAPSAQTVPPDDCFIRFRLSAIDFVPSVAHSQFDNRRSPFVKGDMYTVPVIRIFGATDRGCAHTTTVSDYIRRFGAALNKAMGIALPSKHKKGQPTQYVAYIVLCKGIPFYGYHVGYVPYLKVYLVHPRHKTRLSEVLRSGAVMGTPFDVFEAHVPFLLQFMLDANLFGCGWVEVGKALFREDLPDHVPSPSDEYNQPSCTGPYAFRTYTTRTVPPDRVHPPVEQGGPAKTSYMRLELDLPVSAILNRRRLTPRNLHHNFIELLHPDRVERGKNVRSVRELWEDEQRRRSARGETGPFEIVDNEPREWDERPPGAPVWKREPEFRAKVKVQIDDDLAKYRDRVGPKGKPKPDFATYVDEKGRLIEGAQSFWLDRIRTSFEQVDAVYVERFREDEIKNYPFGAWAVRGFGLNVTEAQEATWLHAGHPDDVDVDHLHASQAAGKSVRLKRRPQDRVGGSDDEDEPMDADSDPDDVEQDGRNQRRGPGPPATQAEALAQARRRADVAQMRGREASVEEGEWEREPDEVRDEDDDGFWGMGAGTDRPVSPALGEDDEEDRDTTTISPASRRSSVHPASVSPTKPTASAKRRANGDAAPPAYSPAKRIKLEDPLAAIEALARQNGSFGQQAASFLPRASIKSTTASPPGTPPGPELVHPLQRGGRQQSRGSTSVIGPQAKQSPRARPARNPFSSPAKAVSVRMARPAPSPVSTTAHLFDTNKPLSSEVSFEQPPAGRQLHSSPSKALIDYSSPHMRSSAPPIEHFLQSSPSSDEGKDLVSPPPSPSPAPPLAPVKRARVSMTASQIEAEFADLPEGALDDDYHPTPTVTEEGPSQLPLHMRTDAAGPAAPGDAHSERMTRAVALPEVESDQALSPKSETRSPAAEARASSTPSLLPGDIDAMAPARSTDARPTSPMIRRVKFASSSREAIPEPRAANAASRADGSIENSSGEIAGEEMLTFRHSTRAHQLIRFYTQPKKREPR</sequence>
<feature type="compositionally biased region" description="Low complexity" evidence="2">
    <location>
        <begin position="850"/>
        <end position="859"/>
    </location>
</feature>
<protein>
    <recommendedName>
        <fullName evidence="3">DNA polymerase delta/zeta catalytic subunit N-terminal domain-containing protein</fullName>
    </recommendedName>
</protein>
<feature type="compositionally biased region" description="Acidic residues" evidence="2">
    <location>
        <begin position="525"/>
        <end position="544"/>
    </location>
</feature>
<feature type="compositionally biased region" description="Low complexity" evidence="2">
    <location>
        <begin position="1"/>
        <end position="17"/>
    </location>
</feature>
<dbReference type="EMBL" id="PJQD01000085">
    <property type="protein sequence ID" value="POY71265.1"/>
    <property type="molecule type" value="Genomic_DNA"/>
</dbReference>
<dbReference type="Gene3D" id="3.30.342.10">
    <property type="entry name" value="DNA Polymerase, chain B, domain 1"/>
    <property type="match status" value="1"/>
</dbReference>
<dbReference type="InterPro" id="IPR012337">
    <property type="entry name" value="RNaseH-like_sf"/>
</dbReference>
<dbReference type="SUPFAM" id="SSF53098">
    <property type="entry name" value="Ribonuclease H-like"/>
    <property type="match status" value="1"/>
</dbReference>
<dbReference type="Pfam" id="PF24055">
    <property type="entry name" value="POL3_N"/>
    <property type="match status" value="1"/>
</dbReference>
<dbReference type="GO" id="GO:0005634">
    <property type="term" value="C:nucleus"/>
    <property type="evidence" value="ECO:0007669"/>
    <property type="project" value="TreeGrafter"/>
</dbReference>
<evidence type="ECO:0000256" key="2">
    <source>
        <dbReference type="SAM" id="MobiDB-lite"/>
    </source>
</evidence>
<feature type="compositionally biased region" description="Pro residues" evidence="2">
    <location>
        <begin position="787"/>
        <end position="799"/>
    </location>
</feature>
<name>A0A2S5B3E3_9BASI</name>
<keyword evidence="5" id="KW-1185">Reference proteome</keyword>
<dbReference type="InterPro" id="IPR030559">
    <property type="entry name" value="PolZ_Rev3"/>
</dbReference>
<dbReference type="InterPro" id="IPR056435">
    <property type="entry name" value="DPOD/Z_N"/>
</dbReference>
<dbReference type="AlphaFoldDB" id="A0A2S5B3E3"/>
<dbReference type="GO" id="GO:0003887">
    <property type="term" value="F:DNA-directed DNA polymerase activity"/>
    <property type="evidence" value="ECO:0007669"/>
    <property type="project" value="UniProtKB-EC"/>
</dbReference>
<dbReference type="Proteomes" id="UP000237144">
    <property type="component" value="Unassembled WGS sequence"/>
</dbReference>
<feature type="compositionally biased region" description="Basic and acidic residues" evidence="2">
    <location>
        <begin position="511"/>
        <end position="524"/>
    </location>
</feature>
<dbReference type="GO" id="GO:0000724">
    <property type="term" value="P:double-strand break repair via homologous recombination"/>
    <property type="evidence" value="ECO:0007669"/>
    <property type="project" value="TreeGrafter"/>
</dbReference>